<dbReference type="EMBL" id="CP002273">
    <property type="protein sequence ID" value="ADO37672.1"/>
    <property type="molecule type" value="Genomic_DNA"/>
</dbReference>
<dbReference type="InterPro" id="IPR001451">
    <property type="entry name" value="Hexapep"/>
</dbReference>
<reference key="1">
    <citation type="submission" date="2010-09" db="EMBL/GenBank/DDBJ databases">
        <authorList>
            <person name="Roh H."/>
            <person name="Ko H.-J."/>
            <person name="Kim D."/>
            <person name="Choi D.G."/>
            <person name="Park S."/>
            <person name="Kim S."/>
            <person name="Kim K.H."/>
            <person name="Chang I.S."/>
            <person name="Choi I.-G."/>
        </authorList>
    </citation>
    <scope>NUCLEOTIDE SEQUENCE</scope>
    <source>
        <strain>KIST612</strain>
    </source>
</reference>
<dbReference type="Proteomes" id="UP000006873">
    <property type="component" value="Chromosome"/>
</dbReference>
<evidence type="ECO:0000313" key="1">
    <source>
        <dbReference type="EMBL" id="ADO37672.1"/>
    </source>
</evidence>
<keyword evidence="2" id="KW-1185">Reference proteome</keyword>
<dbReference type="InterPro" id="IPR011004">
    <property type="entry name" value="Trimer_LpxA-like_sf"/>
</dbReference>
<sequence>MTVNDYTRLTKNTKLGTNCNFNGLKIPGNGLVIIGNNFYSENQILFFTSNHHYDYGDKLPYDETYITKNIIIEDNVWIGSRIIILGGVTLGEGCVIQEGSVMVNSIPKYAIAGGHPAKVFKYRNKEHYQLLKENVPLKQKEKK</sequence>
<dbReference type="InterPro" id="IPR051159">
    <property type="entry name" value="Hexapeptide_acetyltransf"/>
</dbReference>
<dbReference type="PANTHER" id="PTHR23416">
    <property type="entry name" value="SIALIC ACID SYNTHASE-RELATED"/>
    <property type="match status" value="1"/>
</dbReference>
<dbReference type="SUPFAM" id="SSF51161">
    <property type="entry name" value="Trimeric LpxA-like enzymes"/>
    <property type="match status" value="1"/>
</dbReference>
<proteinExistence type="predicted"/>
<dbReference type="GeneID" id="68363730"/>
<dbReference type="CDD" id="cd04647">
    <property type="entry name" value="LbH_MAT_like"/>
    <property type="match status" value="1"/>
</dbReference>
<dbReference type="AlphaFoldDB" id="E3GP68"/>
<dbReference type="HOGENOM" id="CLU_051638_7_3_9"/>
<dbReference type="eggNOG" id="COG0110">
    <property type="taxonomic scope" value="Bacteria"/>
</dbReference>
<organism evidence="1 2">
    <name type="scientific">Eubacterium callanderi</name>
    <dbReference type="NCBI Taxonomy" id="53442"/>
    <lineage>
        <taxon>Bacteria</taxon>
        <taxon>Bacillati</taxon>
        <taxon>Bacillota</taxon>
        <taxon>Clostridia</taxon>
        <taxon>Eubacteriales</taxon>
        <taxon>Eubacteriaceae</taxon>
        <taxon>Eubacterium</taxon>
    </lineage>
</organism>
<protein>
    <submittedName>
        <fullName evidence="1">Acetyltransferase</fullName>
    </submittedName>
</protein>
<dbReference type="KEGG" id="elm:ELI_2691"/>
<reference evidence="1 2" key="2">
    <citation type="journal article" date="2011" name="J. Bacteriol.">
        <title>Complete genome sequence of a carbon monoxide-utilizing acetogen, Eubacterium limosum KIST612.</title>
        <authorList>
            <person name="Roh H."/>
            <person name="Ko H.J."/>
            <person name="Kim D."/>
            <person name="Choi D.G."/>
            <person name="Park S."/>
            <person name="Kim S."/>
            <person name="Chang I.S."/>
            <person name="Choi I.G."/>
        </authorList>
    </citation>
    <scope>NUCLEOTIDE SEQUENCE [LARGE SCALE GENOMIC DNA]</scope>
    <source>
        <strain evidence="1 2">KIST612</strain>
    </source>
</reference>
<dbReference type="Pfam" id="PF00132">
    <property type="entry name" value="Hexapep"/>
    <property type="match status" value="1"/>
</dbReference>
<name>E3GP68_9FIRM</name>
<evidence type="ECO:0000313" key="2">
    <source>
        <dbReference type="Proteomes" id="UP000006873"/>
    </source>
</evidence>
<accession>E3GP68</accession>
<dbReference type="RefSeq" id="WP_013380993.1">
    <property type="nucleotide sequence ID" value="NC_014624.2"/>
</dbReference>
<dbReference type="Gene3D" id="2.160.10.10">
    <property type="entry name" value="Hexapeptide repeat proteins"/>
    <property type="match status" value="1"/>
</dbReference>
<gene>
    <name evidence="1" type="ordered locus">ELI_2691</name>
</gene>